<organism evidence="2 3">
    <name type="scientific">Cephalotus follicularis</name>
    <name type="common">Albany pitcher plant</name>
    <dbReference type="NCBI Taxonomy" id="3775"/>
    <lineage>
        <taxon>Eukaryota</taxon>
        <taxon>Viridiplantae</taxon>
        <taxon>Streptophyta</taxon>
        <taxon>Embryophyta</taxon>
        <taxon>Tracheophyta</taxon>
        <taxon>Spermatophyta</taxon>
        <taxon>Magnoliopsida</taxon>
        <taxon>eudicotyledons</taxon>
        <taxon>Gunneridae</taxon>
        <taxon>Pentapetalae</taxon>
        <taxon>rosids</taxon>
        <taxon>fabids</taxon>
        <taxon>Oxalidales</taxon>
        <taxon>Cephalotaceae</taxon>
        <taxon>Cephalotus</taxon>
    </lineage>
</organism>
<gene>
    <name evidence="2" type="ORF">CFOL_v3_19429</name>
</gene>
<sequence>MMDIKSLAKSKRAHTQQHSKKPNLKQKPKAPAGSSSDAGGPKKLSSGNPIREKTHKSQHVSALPSNWDCYEEPSADQSSQASDVVLPKSKGADYLHLITEAQSQSLSYSPMDCFPSLDDVLPGGFSQGIGSLLSVRGEGILSWIADDNFIVEDRTTASHEASFFSLNLNALAEQLEKVDLPSRLFIESDLLPPELLEEGSKANNDQETEVSTTITEELVNDFSEKVIIADQTTEIASSGSGCLAISDPGSGLVDPIEDVTNASQFGKSDQSGAMESTVKLKVAEELSTFEATAAEAELDMLLDSFSETKILDSTGTKSVSTFPDSQREASIPLPQPFRKGPDLSKTAIVTANFDDVLDDSHVKTTPHALQSSSSHSVTKSKVLEDFDSWLDTI</sequence>
<accession>A0A1Q3C795</accession>
<comment type="caution">
    <text evidence="2">The sequence shown here is derived from an EMBL/GenBank/DDBJ whole genome shotgun (WGS) entry which is preliminary data.</text>
</comment>
<feature type="region of interest" description="Disordered" evidence="1">
    <location>
        <begin position="316"/>
        <end position="342"/>
    </location>
</feature>
<dbReference type="InterPro" id="IPR053342">
    <property type="entry name" value="Exosome_cofactor/PTGS_suppr"/>
</dbReference>
<dbReference type="EMBL" id="BDDD01001437">
    <property type="protein sequence ID" value="GAV75953.1"/>
    <property type="molecule type" value="Genomic_DNA"/>
</dbReference>
<feature type="compositionally biased region" description="Basic residues" evidence="1">
    <location>
        <begin position="8"/>
        <end position="28"/>
    </location>
</feature>
<keyword evidence="3" id="KW-1185">Reference proteome</keyword>
<evidence type="ECO:0000313" key="2">
    <source>
        <dbReference type="EMBL" id="GAV75953.1"/>
    </source>
</evidence>
<protein>
    <submittedName>
        <fullName evidence="2">Uncharacterized protein</fullName>
    </submittedName>
</protein>
<dbReference type="InParanoid" id="A0A1Q3C795"/>
<evidence type="ECO:0000256" key="1">
    <source>
        <dbReference type="SAM" id="MobiDB-lite"/>
    </source>
</evidence>
<dbReference type="OrthoDB" id="685075at2759"/>
<proteinExistence type="predicted"/>
<dbReference type="PANTHER" id="PTHR37260">
    <property type="entry name" value="PHOSPHORELAY PROTEIN"/>
    <property type="match status" value="1"/>
</dbReference>
<dbReference type="Proteomes" id="UP000187406">
    <property type="component" value="Unassembled WGS sequence"/>
</dbReference>
<dbReference type="FunCoup" id="A0A1Q3C795">
    <property type="interactions" value="961"/>
</dbReference>
<dbReference type="AlphaFoldDB" id="A0A1Q3C795"/>
<evidence type="ECO:0000313" key="3">
    <source>
        <dbReference type="Proteomes" id="UP000187406"/>
    </source>
</evidence>
<dbReference type="PANTHER" id="PTHR37260:SF2">
    <property type="entry name" value="PROTEIN ECERIFERUM 16"/>
    <property type="match status" value="1"/>
</dbReference>
<reference evidence="3" key="1">
    <citation type="submission" date="2016-04" db="EMBL/GenBank/DDBJ databases">
        <title>Cephalotus genome sequencing.</title>
        <authorList>
            <person name="Fukushima K."/>
            <person name="Hasebe M."/>
            <person name="Fang X."/>
        </authorList>
    </citation>
    <scope>NUCLEOTIDE SEQUENCE [LARGE SCALE GENOMIC DNA]</scope>
    <source>
        <strain evidence="3">cv. St1</strain>
    </source>
</reference>
<feature type="region of interest" description="Disordered" evidence="1">
    <location>
        <begin position="1"/>
        <end position="83"/>
    </location>
</feature>
<dbReference type="STRING" id="3775.A0A1Q3C795"/>
<name>A0A1Q3C795_CEPFO</name>